<sequence>MKQLSRAWTQLALCLLASISVATDRVGATPVQADTPLICRGIVPIPRAASEKRAVRPDDLIGLRDFGSSAVSETFAPGFAMSPDGTKLAVQLRRADPAANDYCQAVLLFDLNSPTAPPVLLDAGGEYIREVLDVYGLKRFPRGMAAALTPKWSYDAGWLAFLRREQGETRLYVLSPATGQSRSFSKAGADVRDFTWNPREAILSVDFVSHGSPEQERFRAEGLSGYRYDARFWMLATTEPFEEQALEIERYRVDLSDGLHWQDAPLKRLPADAAGAVTASDEAEIVTDPLPVGAYRSRVRATVKGKPVPCEEEACTDVSAAWMEAASHRVVYLRRQGYAGAATGIYVWQPGVRPPRQIAETEDAFTGCQLAAQLICGRETSLRPRDVIEIDLESGETRPLANLNPEWDALMPGPVTRLRWVNRFGLEGIGDLVLPPGAQSRAPLPLVIVQYNTRGFLRGGVGDEYPIQAIGAEGFAVLSISRPLDYGVAMARARKLVSPEKIVELRLDRASAHDSLLQGIAEAKRVAAIDGNRIAITGLSDGASSATYALINSRVFSLALLSTCCEDPQITMTSIGPRYEQWMNDRGYYLPPGKDQRGWKRTSVAMNASKICARIVIQTADREARMALASFAALKQAGVVVDMFVFPDEYHNKWQPAHRDAVYRRSIAELKRWATEPMPKCGARR</sequence>
<dbReference type="GO" id="GO:0008236">
    <property type="term" value="F:serine-type peptidase activity"/>
    <property type="evidence" value="ECO:0007669"/>
    <property type="project" value="InterPro"/>
</dbReference>
<keyword evidence="4" id="KW-1185">Reference proteome</keyword>
<protein>
    <recommendedName>
        <fullName evidence="2">Peptidase S9 prolyl oligopeptidase catalytic domain-containing protein</fullName>
    </recommendedName>
</protein>
<dbReference type="Proteomes" id="UP000076088">
    <property type="component" value="Plasmid unnamed1"/>
</dbReference>
<dbReference type="KEGG" id="smaz:LH19_27805"/>
<dbReference type="NCBIfam" id="NF033523">
    <property type="entry name" value="lasso_peptidase"/>
    <property type="match status" value="1"/>
</dbReference>
<evidence type="ECO:0000256" key="1">
    <source>
        <dbReference type="SAM" id="SignalP"/>
    </source>
</evidence>
<accession>A0AAC9AZP7</accession>
<dbReference type="GO" id="GO:0006508">
    <property type="term" value="P:proteolysis"/>
    <property type="evidence" value="ECO:0007669"/>
    <property type="project" value="InterPro"/>
</dbReference>
<dbReference type="RefSeq" id="WP_062913038.1">
    <property type="nucleotide sequence ID" value="NZ_CP009430.1"/>
</dbReference>
<feature type="chain" id="PRO_5042159125" description="Peptidase S9 prolyl oligopeptidase catalytic domain-containing protein" evidence="1">
    <location>
        <begin position="23"/>
        <end position="685"/>
    </location>
</feature>
<dbReference type="AlphaFoldDB" id="A0AAC9AZP7"/>
<keyword evidence="3" id="KW-0614">Plasmid</keyword>
<reference evidence="3 4" key="2">
    <citation type="journal article" date="2016" name="Genome Announc.">
        <title>Complete Genome Sequence of Sphingopyxis macrogoltabida Strain 203N (NBRC 111659), a Polyethylene Glycol Degrader.</title>
        <authorList>
            <person name="Ohtsubo Y."/>
            <person name="Nonoyama S."/>
            <person name="Nagata Y."/>
            <person name="Numata M."/>
            <person name="Tsuchikane K."/>
            <person name="Hosoyama A."/>
            <person name="Yamazoe A."/>
            <person name="Tsuda M."/>
            <person name="Fujita N."/>
            <person name="Kawai F."/>
        </authorList>
    </citation>
    <scope>NUCLEOTIDE SEQUENCE [LARGE SCALE GENOMIC DNA]</scope>
    <source>
        <strain evidence="3 4">203N</strain>
    </source>
</reference>
<evidence type="ECO:0000259" key="2">
    <source>
        <dbReference type="Pfam" id="PF00326"/>
    </source>
</evidence>
<dbReference type="SUPFAM" id="SSF82171">
    <property type="entry name" value="DPP6 N-terminal domain-like"/>
    <property type="match status" value="1"/>
</dbReference>
<dbReference type="InterPro" id="IPR001375">
    <property type="entry name" value="Peptidase_S9_cat"/>
</dbReference>
<dbReference type="Gene3D" id="2.120.10.30">
    <property type="entry name" value="TolB, C-terminal domain"/>
    <property type="match status" value="1"/>
</dbReference>
<dbReference type="Pfam" id="PF00326">
    <property type="entry name" value="Peptidase_S9"/>
    <property type="match status" value="1"/>
</dbReference>
<reference evidence="4" key="1">
    <citation type="submission" date="2015-11" db="EMBL/GenBank/DDBJ databases">
        <title>Complete genome sequence of a polyethylene-glycol degrader Sphingopyxis macrogoltabida 203N (NBRC 111659).</title>
        <authorList>
            <person name="Yoshiyuki O."/>
            <person name="Shouta N."/>
            <person name="Nagata Y."/>
            <person name="Numata M."/>
            <person name="Tsuchikane K."/>
            <person name="Hosoyama A."/>
            <person name="Yamazoe A."/>
            <person name="Tsuda M."/>
            <person name="Fujita N."/>
            <person name="Kawai F."/>
        </authorList>
    </citation>
    <scope>NUCLEOTIDE SEQUENCE [LARGE SCALE GENOMIC DNA]</scope>
    <source>
        <strain evidence="4">203N</strain>
        <plasmid evidence="4">unnamed1</plasmid>
    </source>
</reference>
<evidence type="ECO:0000313" key="4">
    <source>
        <dbReference type="Proteomes" id="UP000076088"/>
    </source>
</evidence>
<dbReference type="InterPro" id="IPR053536">
    <property type="entry name" value="Lasso_peptide_isopeptidase"/>
</dbReference>
<organism evidence="3 4">
    <name type="scientific">Sphingopyxis macrogoltabida</name>
    <name type="common">Sphingomonas macrogoltabidus</name>
    <dbReference type="NCBI Taxonomy" id="33050"/>
    <lineage>
        <taxon>Bacteria</taxon>
        <taxon>Pseudomonadati</taxon>
        <taxon>Pseudomonadota</taxon>
        <taxon>Alphaproteobacteria</taxon>
        <taxon>Sphingomonadales</taxon>
        <taxon>Sphingomonadaceae</taxon>
        <taxon>Sphingopyxis</taxon>
    </lineage>
</organism>
<keyword evidence="1" id="KW-0732">Signal</keyword>
<feature type="signal peptide" evidence="1">
    <location>
        <begin position="1"/>
        <end position="22"/>
    </location>
</feature>
<name>A0AAC9AZP7_SPHMC</name>
<dbReference type="InterPro" id="IPR029058">
    <property type="entry name" value="AB_hydrolase_fold"/>
</dbReference>
<dbReference type="EMBL" id="CP013345">
    <property type="protein sequence ID" value="AMU92838.1"/>
    <property type="molecule type" value="Genomic_DNA"/>
</dbReference>
<proteinExistence type="predicted"/>
<feature type="domain" description="Peptidase S9 prolyl oligopeptidase catalytic" evidence="2">
    <location>
        <begin position="518"/>
        <end position="669"/>
    </location>
</feature>
<evidence type="ECO:0000313" key="3">
    <source>
        <dbReference type="EMBL" id="AMU92838.1"/>
    </source>
</evidence>
<dbReference type="Gene3D" id="3.40.50.1820">
    <property type="entry name" value="alpha/beta hydrolase"/>
    <property type="match status" value="1"/>
</dbReference>
<dbReference type="InterPro" id="IPR011042">
    <property type="entry name" value="6-blade_b-propeller_TolB-like"/>
</dbReference>
<dbReference type="SUPFAM" id="SSF53474">
    <property type="entry name" value="alpha/beta-Hydrolases"/>
    <property type="match status" value="1"/>
</dbReference>
<geneLocation type="plasmid" evidence="3 4">
    <name>unnamed1</name>
</geneLocation>
<gene>
    <name evidence="3" type="ORF">ATM17_31780</name>
</gene>